<keyword evidence="7 9" id="KW-0503">Monooxygenase</keyword>
<protein>
    <submittedName>
        <fullName evidence="11">Cytochrome P450</fullName>
    </submittedName>
</protein>
<name>A0A8H3WYC0_GIGMA</name>
<gene>
    <name evidence="11" type="ORF">F8M41_014721</name>
</gene>
<evidence type="ECO:0000256" key="9">
    <source>
        <dbReference type="RuleBase" id="RU000461"/>
    </source>
</evidence>
<proteinExistence type="inferred from homology"/>
<dbReference type="InterPro" id="IPR002401">
    <property type="entry name" value="Cyt_P450_E_grp-I"/>
</dbReference>
<evidence type="ECO:0000256" key="1">
    <source>
        <dbReference type="ARBA" id="ARBA00001971"/>
    </source>
</evidence>
<dbReference type="PANTHER" id="PTHR24291:SF50">
    <property type="entry name" value="BIFUNCTIONAL ALBAFLAVENONE MONOOXYGENASE_TERPENE SYNTHASE"/>
    <property type="match status" value="1"/>
</dbReference>
<dbReference type="InterPro" id="IPR001128">
    <property type="entry name" value="Cyt_P450"/>
</dbReference>
<feature type="binding site" description="axial binding residue" evidence="8">
    <location>
        <position position="440"/>
    </location>
    <ligand>
        <name>heme</name>
        <dbReference type="ChEBI" id="CHEBI:30413"/>
    </ligand>
    <ligandPart>
        <name>Fe</name>
        <dbReference type="ChEBI" id="CHEBI:18248"/>
    </ligandPart>
</feature>
<evidence type="ECO:0000313" key="11">
    <source>
        <dbReference type="EMBL" id="KAF0356604.1"/>
    </source>
</evidence>
<dbReference type="SUPFAM" id="SSF48264">
    <property type="entry name" value="Cytochrome P450"/>
    <property type="match status" value="1"/>
</dbReference>
<evidence type="ECO:0000256" key="6">
    <source>
        <dbReference type="ARBA" id="ARBA00023004"/>
    </source>
</evidence>
<dbReference type="PRINTS" id="PR00385">
    <property type="entry name" value="P450"/>
</dbReference>
<keyword evidence="4 8" id="KW-0479">Metal-binding</keyword>
<evidence type="ECO:0000256" key="2">
    <source>
        <dbReference type="ARBA" id="ARBA00010617"/>
    </source>
</evidence>
<dbReference type="GO" id="GO:0004497">
    <property type="term" value="F:monooxygenase activity"/>
    <property type="evidence" value="ECO:0007669"/>
    <property type="project" value="UniProtKB-KW"/>
</dbReference>
<comment type="caution">
    <text evidence="11">The sequence shown here is derived from an EMBL/GenBank/DDBJ whole genome shotgun (WGS) entry which is preliminary data.</text>
</comment>
<dbReference type="InterPro" id="IPR050196">
    <property type="entry name" value="Cytochrome_P450_Monoox"/>
</dbReference>
<evidence type="ECO:0000256" key="4">
    <source>
        <dbReference type="ARBA" id="ARBA00022723"/>
    </source>
</evidence>
<keyword evidence="10" id="KW-0812">Transmembrane</keyword>
<dbReference type="OrthoDB" id="1470350at2759"/>
<dbReference type="GO" id="GO:0016705">
    <property type="term" value="F:oxidoreductase activity, acting on paired donors, with incorporation or reduction of molecular oxygen"/>
    <property type="evidence" value="ECO:0007669"/>
    <property type="project" value="InterPro"/>
</dbReference>
<dbReference type="PANTHER" id="PTHR24291">
    <property type="entry name" value="CYTOCHROME P450 FAMILY 4"/>
    <property type="match status" value="1"/>
</dbReference>
<keyword evidence="6 8" id="KW-0408">Iron</keyword>
<sequence length="494" mass="56824">MNYYLIVVVAFVSYVLYKCYIYPLYLSPLRKIPGPPVNNNFILGHFASFLNQEVGDAHDYLAKKYGRIARYHGLFNKPHISISDPKLVQKVLVNHCYDYPRFIPNRTMAKKFFGGGILIAEGESHKRQRKMMNPSFAFANVKEMVPTFVQAGHKLKDIWIKQIGNKKEERISVTAIIQKITLDVIGLVGFNYEFNSTTSDSELAKAYRTLFGLNPSPLFAAFAHILPFIRKLPININNQFYDSIKIINNISEKLVVEQKNAPVRGKDLLSLLVKENESLPVYEQLTHEELVSQVMILLAAGHETTSTALSWALYFLAKYPDIQDRLRKEVLDVFTDRNHFPTIDEIDQLKYLECIFKETLRIVPPVPELRRYNLKDEIMNGYVIPKDTLLMIPIYAIHHDPSIWGDDAENFNPSRWLDPEIKSKISNTHFLPFSAGPKNCLGFKMAHLELKSILSVIIRNFEFRLVEGFTFKKKLFGLSKPIPGIDLFVSKVDY</sequence>
<keyword evidence="10" id="KW-0472">Membrane</keyword>
<dbReference type="EMBL" id="WTPW01003022">
    <property type="protein sequence ID" value="KAF0356604.1"/>
    <property type="molecule type" value="Genomic_DNA"/>
</dbReference>
<reference evidence="11 12" key="1">
    <citation type="journal article" date="2019" name="Environ. Microbiol.">
        <title>At the nexus of three kingdoms: the genome of the mycorrhizal fungus Gigaspora margarita provides insights into plant, endobacterial and fungal interactions.</title>
        <authorList>
            <person name="Venice F."/>
            <person name="Ghignone S."/>
            <person name="Salvioli di Fossalunga A."/>
            <person name="Amselem J."/>
            <person name="Novero M."/>
            <person name="Xianan X."/>
            <person name="Sedzielewska Toro K."/>
            <person name="Morin E."/>
            <person name="Lipzen A."/>
            <person name="Grigoriev I.V."/>
            <person name="Henrissat B."/>
            <person name="Martin F.M."/>
            <person name="Bonfante P."/>
        </authorList>
    </citation>
    <scope>NUCLEOTIDE SEQUENCE [LARGE SCALE GENOMIC DNA]</scope>
    <source>
        <strain evidence="11 12">BEG34</strain>
    </source>
</reference>
<keyword evidence="3 8" id="KW-0349">Heme</keyword>
<evidence type="ECO:0000313" key="12">
    <source>
        <dbReference type="Proteomes" id="UP000439903"/>
    </source>
</evidence>
<keyword evidence="5 9" id="KW-0560">Oxidoreductase</keyword>
<dbReference type="GO" id="GO:0005506">
    <property type="term" value="F:iron ion binding"/>
    <property type="evidence" value="ECO:0007669"/>
    <property type="project" value="InterPro"/>
</dbReference>
<comment type="cofactor">
    <cofactor evidence="1 8">
        <name>heme</name>
        <dbReference type="ChEBI" id="CHEBI:30413"/>
    </cofactor>
</comment>
<organism evidence="11 12">
    <name type="scientific">Gigaspora margarita</name>
    <dbReference type="NCBI Taxonomy" id="4874"/>
    <lineage>
        <taxon>Eukaryota</taxon>
        <taxon>Fungi</taxon>
        <taxon>Fungi incertae sedis</taxon>
        <taxon>Mucoromycota</taxon>
        <taxon>Glomeromycotina</taxon>
        <taxon>Glomeromycetes</taxon>
        <taxon>Diversisporales</taxon>
        <taxon>Gigasporaceae</taxon>
        <taxon>Gigaspora</taxon>
    </lineage>
</organism>
<feature type="transmembrane region" description="Helical" evidence="10">
    <location>
        <begin position="6"/>
        <end position="25"/>
    </location>
</feature>
<dbReference type="Gene3D" id="1.10.630.10">
    <property type="entry name" value="Cytochrome P450"/>
    <property type="match status" value="1"/>
</dbReference>
<dbReference type="InterPro" id="IPR017972">
    <property type="entry name" value="Cyt_P450_CS"/>
</dbReference>
<dbReference type="CDD" id="cd11069">
    <property type="entry name" value="CYP_FUM15-like"/>
    <property type="match status" value="1"/>
</dbReference>
<dbReference type="Proteomes" id="UP000439903">
    <property type="component" value="Unassembled WGS sequence"/>
</dbReference>
<evidence type="ECO:0000256" key="3">
    <source>
        <dbReference type="ARBA" id="ARBA00022617"/>
    </source>
</evidence>
<evidence type="ECO:0000256" key="8">
    <source>
        <dbReference type="PIRSR" id="PIRSR602401-1"/>
    </source>
</evidence>
<dbReference type="Pfam" id="PF00067">
    <property type="entry name" value="p450"/>
    <property type="match status" value="1"/>
</dbReference>
<evidence type="ECO:0000256" key="5">
    <source>
        <dbReference type="ARBA" id="ARBA00023002"/>
    </source>
</evidence>
<dbReference type="PROSITE" id="PS00086">
    <property type="entry name" value="CYTOCHROME_P450"/>
    <property type="match status" value="1"/>
</dbReference>
<keyword evidence="10" id="KW-1133">Transmembrane helix</keyword>
<evidence type="ECO:0000256" key="7">
    <source>
        <dbReference type="ARBA" id="ARBA00023033"/>
    </source>
</evidence>
<evidence type="ECO:0000256" key="10">
    <source>
        <dbReference type="SAM" id="Phobius"/>
    </source>
</evidence>
<comment type="similarity">
    <text evidence="2 9">Belongs to the cytochrome P450 family.</text>
</comment>
<dbReference type="PRINTS" id="PR00463">
    <property type="entry name" value="EP450I"/>
</dbReference>
<dbReference type="GO" id="GO:0020037">
    <property type="term" value="F:heme binding"/>
    <property type="evidence" value="ECO:0007669"/>
    <property type="project" value="InterPro"/>
</dbReference>
<dbReference type="FunFam" id="1.10.630.10:FF:000182">
    <property type="entry name" value="Cytochrome P450 3A4"/>
    <property type="match status" value="1"/>
</dbReference>
<accession>A0A8H3WYC0</accession>
<dbReference type="InterPro" id="IPR036396">
    <property type="entry name" value="Cyt_P450_sf"/>
</dbReference>
<dbReference type="AlphaFoldDB" id="A0A8H3WYC0"/>
<keyword evidence="12" id="KW-1185">Reference proteome</keyword>